<dbReference type="PANTHER" id="PTHR43108">
    <property type="entry name" value="N-ACETYLGLUCOSAMINE-6-SULFATASE FAMILY MEMBER"/>
    <property type="match status" value="1"/>
</dbReference>
<dbReference type="InterPro" id="IPR017850">
    <property type="entry name" value="Alkaline_phosphatase_core_sf"/>
</dbReference>
<dbReference type="Pfam" id="PF00884">
    <property type="entry name" value="Sulfatase"/>
    <property type="match status" value="1"/>
</dbReference>
<comment type="caution">
    <text evidence="2">The sequence shown here is derived from an EMBL/GenBank/DDBJ whole genome shotgun (WGS) entry which is preliminary data.</text>
</comment>
<organism evidence="2 3">
    <name type="scientific">Luethyella okanaganae</name>
    <dbReference type="NCBI Taxonomy" id="69372"/>
    <lineage>
        <taxon>Bacteria</taxon>
        <taxon>Bacillati</taxon>
        <taxon>Actinomycetota</taxon>
        <taxon>Actinomycetes</taxon>
        <taxon>Micrococcales</taxon>
        <taxon>Microbacteriaceae</taxon>
        <taxon>Luethyella</taxon>
    </lineage>
</organism>
<keyword evidence="3" id="KW-1185">Reference proteome</keyword>
<dbReference type="RefSeq" id="WP_386727960.1">
    <property type="nucleotide sequence ID" value="NZ_JBHSTP010000001.1"/>
</dbReference>
<name>A0ABW1VEG0_9MICO</name>
<evidence type="ECO:0000313" key="3">
    <source>
        <dbReference type="Proteomes" id="UP001596306"/>
    </source>
</evidence>
<accession>A0ABW1VEG0</accession>
<dbReference type="SUPFAM" id="SSF53649">
    <property type="entry name" value="Alkaline phosphatase-like"/>
    <property type="match status" value="1"/>
</dbReference>
<dbReference type="PANTHER" id="PTHR43108:SF8">
    <property type="entry name" value="SD21168P"/>
    <property type="match status" value="1"/>
</dbReference>
<evidence type="ECO:0000259" key="1">
    <source>
        <dbReference type="Pfam" id="PF00884"/>
    </source>
</evidence>
<dbReference type="InterPro" id="IPR000917">
    <property type="entry name" value="Sulfatase_N"/>
</dbReference>
<feature type="domain" description="Sulfatase N-terminal" evidence="1">
    <location>
        <begin position="46"/>
        <end position="219"/>
    </location>
</feature>
<protein>
    <submittedName>
        <fullName evidence="2">Sulfatase</fullName>
    </submittedName>
</protein>
<reference evidence="3" key="1">
    <citation type="journal article" date="2019" name="Int. J. Syst. Evol. Microbiol.">
        <title>The Global Catalogue of Microorganisms (GCM) 10K type strain sequencing project: providing services to taxonomists for standard genome sequencing and annotation.</title>
        <authorList>
            <consortium name="The Broad Institute Genomics Platform"/>
            <consortium name="The Broad Institute Genome Sequencing Center for Infectious Disease"/>
            <person name="Wu L."/>
            <person name="Ma J."/>
        </authorList>
    </citation>
    <scope>NUCLEOTIDE SEQUENCE [LARGE SCALE GENOMIC DNA]</scope>
    <source>
        <strain evidence="3">CCUG 43304</strain>
    </source>
</reference>
<dbReference type="Proteomes" id="UP001596306">
    <property type="component" value="Unassembled WGS sequence"/>
</dbReference>
<dbReference type="EMBL" id="JBHSTP010000001">
    <property type="protein sequence ID" value="MFC6355312.1"/>
    <property type="molecule type" value="Genomic_DNA"/>
</dbReference>
<proteinExistence type="predicted"/>
<dbReference type="Gene3D" id="3.40.720.10">
    <property type="entry name" value="Alkaline Phosphatase, subunit A"/>
    <property type="match status" value="1"/>
</dbReference>
<evidence type="ECO:0000313" key="2">
    <source>
        <dbReference type="EMBL" id="MFC6355312.1"/>
    </source>
</evidence>
<sequence>MVPELREYGPAREDLRAEIIAAQALFPESTREAYELPFPADVSQTAWITDRACEFLDTAEGDVFAQISYIQPHNPFSPPAEYVDLVNIDAIPEPTSAEWKNAPIPYYEQPRYAEPSYEIADWRRERALYFADLAHLDHELGRVREALARASRLENCLFIFTSDHGELLHDHGLLGKWERHYDPCIRIPLVIGMPGVRPGHYRQLAEHTDIAATIYHWAGLPAPALPVWGAADTEGMPMLHGRSLVPVATGKDEDMARSHVFIQSNNSHVEASPRSWARTIRTTRYRYTRHLAGGGEQLFDLIEDPDEQNNLAYDERYRDIREVLLADLAEATATDAYPNSPLHLFQVGSW</sequence>
<gene>
    <name evidence="2" type="ORF">ACFQB0_04210</name>
</gene>